<dbReference type="AlphaFoldDB" id="A0AA38PJZ7"/>
<reference evidence="9" key="1">
    <citation type="submission" date="2022-08" db="EMBL/GenBank/DDBJ databases">
        <authorList>
            <consortium name="DOE Joint Genome Institute"/>
            <person name="Min B."/>
            <person name="Riley R."/>
            <person name="Sierra-Patev S."/>
            <person name="Naranjo-Ortiz M."/>
            <person name="Looney B."/>
            <person name="Konkel Z."/>
            <person name="Slot J.C."/>
            <person name="Sakamoto Y."/>
            <person name="Steenwyk J.L."/>
            <person name="Rokas A."/>
            <person name="Carro J."/>
            <person name="Camarero S."/>
            <person name="Ferreira P."/>
            <person name="Molpeceres G."/>
            <person name="Ruiz-Duenas F.J."/>
            <person name="Serrano A."/>
            <person name="Henrissat B."/>
            <person name="Drula E."/>
            <person name="Hughes K.W."/>
            <person name="Mata J.L."/>
            <person name="Ishikawa N.K."/>
            <person name="Vargas-Isla R."/>
            <person name="Ushijima S."/>
            <person name="Smith C.A."/>
            <person name="Ahrendt S."/>
            <person name="Andreopoulos W."/>
            <person name="He G."/>
            <person name="Labutti K."/>
            <person name="Lipzen A."/>
            <person name="Ng V."/>
            <person name="Sandor L."/>
            <person name="Barry K."/>
            <person name="Martinez A.T."/>
            <person name="Xiao Y."/>
            <person name="Gibbons J.G."/>
            <person name="Terashima K."/>
            <person name="Hibbett D.S."/>
            <person name="Grigoriev I.V."/>
        </authorList>
    </citation>
    <scope>NUCLEOTIDE SEQUENCE</scope>
    <source>
        <strain evidence="9">TFB9207</strain>
    </source>
</reference>
<dbReference type="GO" id="GO:0031261">
    <property type="term" value="C:DNA replication preinitiation complex"/>
    <property type="evidence" value="ECO:0007669"/>
    <property type="project" value="TreeGrafter"/>
</dbReference>
<keyword evidence="10" id="KW-1185">Reference proteome</keyword>
<dbReference type="GO" id="GO:0003688">
    <property type="term" value="F:DNA replication origin binding"/>
    <property type="evidence" value="ECO:0007669"/>
    <property type="project" value="TreeGrafter"/>
</dbReference>
<accession>A0AA38PJZ7</accession>
<keyword evidence="5 7" id="KW-0539">Nucleus</keyword>
<evidence type="ECO:0000256" key="1">
    <source>
        <dbReference type="ARBA" id="ARBA00004123"/>
    </source>
</evidence>
<name>A0AA38PJZ7_9AGAR</name>
<feature type="compositionally biased region" description="Acidic residues" evidence="8">
    <location>
        <begin position="392"/>
        <end position="401"/>
    </location>
</feature>
<feature type="compositionally biased region" description="Polar residues" evidence="8">
    <location>
        <begin position="312"/>
        <end position="329"/>
    </location>
</feature>
<dbReference type="InterPro" id="IPR040203">
    <property type="entry name" value="Sld2"/>
</dbReference>
<keyword evidence="4 7" id="KW-0235">DNA replication</keyword>
<proteinExistence type="inferred from homology"/>
<feature type="compositionally biased region" description="Polar residues" evidence="8">
    <location>
        <begin position="53"/>
        <end position="99"/>
    </location>
</feature>
<comment type="subcellular location">
    <subcellularLocation>
        <location evidence="1 7">Nucleus</location>
    </subcellularLocation>
</comment>
<dbReference type="PANTHER" id="PTHR28124:SF1">
    <property type="entry name" value="DNA REPLICATION REGULATOR SLD2"/>
    <property type="match status" value="1"/>
</dbReference>
<dbReference type="GO" id="GO:0000727">
    <property type="term" value="P:double-strand break repair via break-induced replication"/>
    <property type="evidence" value="ECO:0007669"/>
    <property type="project" value="TreeGrafter"/>
</dbReference>
<evidence type="ECO:0000256" key="7">
    <source>
        <dbReference type="RuleBase" id="RU367067"/>
    </source>
</evidence>
<dbReference type="GO" id="GO:0003697">
    <property type="term" value="F:single-stranded DNA binding"/>
    <property type="evidence" value="ECO:0007669"/>
    <property type="project" value="TreeGrafter"/>
</dbReference>
<organism evidence="9 10">
    <name type="scientific">Lentinula raphanica</name>
    <dbReference type="NCBI Taxonomy" id="153919"/>
    <lineage>
        <taxon>Eukaryota</taxon>
        <taxon>Fungi</taxon>
        <taxon>Dikarya</taxon>
        <taxon>Basidiomycota</taxon>
        <taxon>Agaricomycotina</taxon>
        <taxon>Agaricomycetes</taxon>
        <taxon>Agaricomycetidae</taxon>
        <taxon>Agaricales</taxon>
        <taxon>Marasmiineae</taxon>
        <taxon>Omphalotaceae</taxon>
        <taxon>Lentinula</taxon>
    </lineage>
</organism>
<feature type="region of interest" description="Disordered" evidence="8">
    <location>
        <begin position="51"/>
        <end position="230"/>
    </location>
</feature>
<evidence type="ECO:0000256" key="5">
    <source>
        <dbReference type="ARBA" id="ARBA00023242"/>
    </source>
</evidence>
<feature type="compositionally biased region" description="Basic residues" evidence="8">
    <location>
        <begin position="379"/>
        <end position="389"/>
    </location>
</feature>
<evidence type="ECO:0000313" key="10">
    <source>
        <dbReference type="Proteomes" id="UP001163846"/>
    </source>
</evidence>
<sequence>MASGDFTSVRAEIKLWERNFAKEHKRNPTVDDIRANFQIANKYRLYKKLTKSAVPTNAGNNRKSGSSTPPRKSERTSSVISKSRTIETTSALSSYNPFSPQKDKGKQRAAPNAVNSPPIPIPANPFATPTKTKPTPRIREPSPSPIPEAGPILPTTKQPDPPSAVTRARKRLRGEPVSPSPNKGKRRRVLSQRNISRQDDDSSSSDEEGDAGNSSFVADSPIKGSGSKSFMSLFEDASNDLKVKNALARTKSTSGIFGPVRSQSVAFEDDLESLLGSKPRKRPRAAVNGPALLSKLAPRMGTDNLYSKRESTLQPSHNETNEEPSSNGKQLGKRIHADAEGDDEQMDTKPSDSETRLIPPSPPRDVSSQRPSADLSSKGKGKASSRKKTKFDDDEDMDSLSDDVKVVPVSRTFRPPDDDYDVGPEFDPVYWFDRRGQDPKIHAEERVDSTFEVDLPDKLRHVLALSSSDTRLQDIQEEKVVESLIYGRRTTHYEPSKGGEIWDVGDVAGPNVQEENVDEKALVDEDWEGEPVPWEIGEL</sequence>
<dbReference type="Gene3D" id="1.10.10.1460">
    <property type="match status" value="1"/>
</dbReference>
<feature type="region of interest" description="Disordered" evidence="8">
    <location>
        <begin position="274"/>
        <end position="402"/>
    </location>
</feature>
<dbReference type="GO" id="GO:0006270">
    <property type="term" value="P:DNA replication initiation"/>
    <property type="evidence" value="ECO:0007669"/>
    <property type="project" value="UniProtKB-UniRule"/>
</dbReference>
<dbReference type="CDD" id="cd22289">
    <property type="entry name" value="RecQL4_SLD2_NTD"/>
    <property type="match status" value="1"/>
</dbReference>
<feature type="compositionally biased region" description="Acidic residues" evidence="8">
    <location>
        <begin position="201"/>
        <end position="210"/>
    </location>
</feature>
<protein>
    <recommendedName>
        <fullName evidence="3 7">DNA replication regulator SLD2</fullName>
    </recommendedName>
</protein>
<evidence type="ECO:0000313" key="9">
    <source>
        <dbReference type="EMBL" id="KAJ3843891.1"/>
    </source>
</evidence>
<comment type="function">
    <text evidence="7">Has a role in the initiation of DNA replication. Required at S-phase checkpoint.</text>
</comment>
<evidence type="ECO:0000256" key="6">
    <source>
        <dbReference type="ARBA" id="ARBA00023306"/>
    </source>
</evidence>
<keyword evidence="6 7" id="KW-0131">Cell cycle</keyword>
<gene>
    <name evidence="9" type="ORF">F5878DRAFT_215162</name>
</gene>
<dbReference type="EMBL" id="MU805965">
    <property type="protein sequence ID" value="KAJ3843891.1"/>
    <property type="molecule type" value="Genomic_DNA"/>
</dbReference>
<evidence type="ECO:0000256" key="8">
    <source>
        <dbReference type="SAM" id="MobiDB-lite"/>
    </source>
</evidence>
<feature type="compositionally biased region" description="Polar residues" evidence="8">
    <location>
        <begin position="366"/>
        <end position="375"/>
    </location>
</feature>
<feature type="compositionally biased region" description="Basic and acidic residues" evidence="8">
    <location>
        <begin position="346"/>
        <end position="355"/>
    </location>
</feature>
<dbReference type="Proteomes" id="UP001163846">
    <property type="component" value="Unassembled WGS sequence"/>
</dbReference>
<evidence type="ECO:0000256" key="4">
    <source>
        <dbReference type="ARBA" id="ARBA00022705"/>
    </source>
</evidence>
<dbReference type="GO" id="GO:1902977">
    <property type="term" value="P:mitotic DNA replication preinitiation complex assembly"/>
    <property type="evidence" value="ECO:0007669"/>
    <property type="project" value="TreeGrafter"/>
</dbReference>
<dbReference type="PANTHER" id="PTHR28124">
    <property type="entry name" value="DNA REPLICATION REGULATOR SLD2"/>
    <property type="match status" value="1"/>
</dbReference>
<comment type="caution">
    <text evidence="9">The sequence shown here is derived from an EMBL/GenBank/DDBJ whole genome shotgun (WGS) entry which is preliminary data.</text>
</comment>
<evidence type="ECO:0000256" key="3">
    <source>
        <dbReference type="ARBA" id="ARBA00018363"/>
    </source>
</evidence>
<comment type="similarity">
    <text evidence="2 7">Belongs to the SLD2 family.</text>
</comment>
<dbReference type="InterPro" id="IPR021110">
    <property type="entry name" value="DNA_rep_checkpnt_protein"/>
</dbReference>
<evidence type="ECO:0000256" key="2">
    <source>
        <dbReference type="ARBA" id="ARBA00007276"/>
    </source>
</evidence>
<dbReference type="Pfam" id="PF11719">
    <property type="entry name" value="Drc1-Sld2"/>
    <property type="match status" value="1"/>
</dbReference>